<keyword evidence="3 5" id="KW-1133">Transmembrane helix</keyword>
<feature type="transmembrane region" description="Helical" evidence="5">
    <location>
        <begin position="16"/>
        <end position="39"/>
    </location>
</feature>
<accession>A0A067W2Y3</accession>
<evidence type="ECO:0000256" key="5">
    <source>
        <dbReference type="SAM" id="Phobius"/>
    </source>
</evidence>
<evidence type="ECO:0000259" key="6">
    <source>
        <dbReference type="PROSITE" id="PS52015"/>
    </source>
</evidence>
<comment type="caution">
    <text evidence="7">The sequence shown here is derived from an EMBL/GenBank/DDBJ whole genome shotgun (WGS) entry which is preliminary data.</text>
</comment>
<dbReference type="Gene3D" id="3.30.1150.10">
    <property type="match status" value="1"/>
</dbReference>
<evidence type="ECO:0000256" key="1">
    <source>
        <dbReference type="ARBA" id="ARBA00004167"/>
    </source>
</evidence>
<name>A0A067W2Y3_9HYPH</name>
<dbReference type="eggNOG" id="COG0810">
    <property type="taxonomic scope" value="Bacteria"/>
</dbReference>
<evidence type="ECO:0000313" key="7">
    <source>
        <dbReference type="EMBL" id="KEC54210.1"/>
    </source>
</evidence>
<dbReference type="NCBIfam" id="TIGR01352">
    <property type="entry name" value="tonB_Cterm"/>
    <property type="match status" value="1"/>
</dbReference>
<dbReference type="PROSITE" id="PS52015">
    <property type="entry name" value="TONB_CTD"/>
    <property type="match status" value="1"/>
</dbReference>
<dbReference type="InterPro" id="IPR037682">
    <property type="entry name" value="TonB_C"/>
</dbReference>
<evidence type="ECO:0000256" key="2">
    <source>
        <dbReference type="ARBA" id="ARBA00022692"/>
    </source>
</evidence>
<keyword evidence="8" id="KW-1185">Reference proteome</keyword>
<proteinExistence type="predicted"/>
<gene>
    <name evidence="7" type="ORF">O99_01091</name>
</gene>
<organism evidence="7 8">
    <name type="scientific">Bartonella rochalimae ATCC BAA-1498</name>
    <dbReference type="NCBI Taxonomy" id="685782"/>
    <lineage>
        <taxon>Bacteria</taxon>
        <taxon>Pseudomonadati</taxon>
        <taxon>Pseudomonadota</taxon>
        <taxon>Alphaproteobacteria</taxon>
        <taxon>Hyphomicrobiales</taxon>
        <taxon>Bartonellaceae</taxon>
        <taxon>Bartonella</taxon>
    </lineage>
</organism>
<dbReference type="InterPro" id="IPR006260">
    <property type="entry name" value="TonB/TolA_C"/>
</dbReference>
<keyword evidence="4 5" id="KW-0472">Membrane</keyword>
<sequence length="263" mass="30015">MVVDEMMKSVSIGRVLALWIGAFLCSFALHIGIGARFYFKSIYMNDFMFSPMAMLIVVPEIMHSDVNLDTEIVEFDILKQEEISKSEFSKVQSENSLSKEGQITEELQSIAEKNDLKVLKPLEKSSPSEINRKVFIKKRSSTLNVTAKKSNEKKAHSFSESRDNHIMAFDSALSERWLAKVQIQLEKQKSYIIGQRISSAQGVVQLEFKVHEQGDIFASRIMLSSGNRELDWLAMTALKRIDMFPPPPREMVNKTIRVSLVFE</sequence>
<comment type="subcellular location">
    <subcellularLocation>
        <location evidence="1">Membrane</location>
        <topology evidence="1">Single-pass membrane protein</topology>
    </subcellularLocation>
</comment>
<dbReference type="EMBL" id="AHPK01000018">
    <property type="protein sequence ID" value="KEC54210.1"/>
    <property type="molecule type" value="Genomic_DNA"/>
</dbReference>
<reference evidence="7 8" key="1">
    <citation type="submission" date="2012-04" db="EMBL/GenBank/DDBJ databases">
        <title>The Genome Sequence of Bartonella rochalimae BMGH.</title>
        <authorList>
            <consortium name="The Broad Institute Genome Sequencing Platform"/>
            <consortium name="The Broad Institute Genome Sequencing Center for Infectious Disease"/>
            <person name="Feldgarden M."/>
            <person name="Kirby J."/>
            <person name="Kosoy M."/>
            <person name="Birtles R."/>
            <person name="Probert W.S."/>
            <person name="Chiaraviglio L."/>
            <person name="Walker B."/>
            <person name="Young S.K."/>
            <person name="Zeng Q."/>
            <person name="Gargeya S."/>
            <person name="Fitzgerald M."/>
            <person name="Haas B."/>
            <person name="Abouelleil A."/>
            <person name="Alvarado L."/>
            <person name="Arachchi H.M."/>
            <person name="Berlin A.M."/>
            <person name="Chapman S.B."/>
            <person name="Goldberg J."/>
            <person name="Griggs A."/>
            <person name="Gujja S."/>
            <person name="Hansen M."/>
            <person name="Howarth C."/>
            <person name="Imamovic A."/>
            <person name="Larimer J."/>
            <person name="McCowen C."/>
            <person name="Montmayeur A."/>
            <person name="Murphy C."/>
            <person name="Neiman D."/>
            <person name="Pearson M."/>
            <person name="Priest M."/>
            <person name="Roberts A."/>
            <person name="Saif S."/>
            <person name="Shea T."/>
            <person name="Sisk P."/>
            <person name="Sykes S."/>
            <person name="Wortman J."/>
            <person name="Nusbaum C."/>
            <person name="Birren B."/>
        </authorList>
    </citation>
    <scope>NUCLEOTIDE SEQUENCE [LARGE SCALE GENOMIC DNA]</scope>
    <source>
        <strain evidence="7 8">ATCC BAA-1498</strain>
    </source>
</reference>
<dbReference type="GO" id="GO:0055085">
    <property type="term" value="P:transmembrane transport"/>
    <property type="evidence" value="ECO:0007669"/>
    <property type="project" value="InterPro"/>
</dbReference>
<dbReference type="HOGENOM" id="CLU_1056293_0_0_5"/>
<dbReference type="PATRIC" id="fig|685782.3.peg.1138"/>
<dbReference type="Pfam" id="PF13103">
    <property type="entry name" value="TonB_2"/>
    <property type="match status" value="1"/>
</dbReference>
<evidence type="ECO:0000256" key="4">
    <source>
        <dbReference type="ARBA" id="ARBA00023136"/>
    </source>
</evidence>
<evidence type="ECO:0000256" key="3">
    <source>
        <dbReference type="ARBA" id="ARBA00022989"/>
    </source>
</evidence>
<dbReference type="GO" id="GO:0016020">
    <property type="term" value="C:membrane"/>
    <property type="evidence" value="ECO:0007669"/>
    <property type="project" value="UniProtKB-SubCell"/>
</dbReference>
<dbReference type="Proteomes" id="UP000027336">
    <property type="component" value="Unassembled WGS sequence"/>
</dbReference>
<dbReference type="AlphaFoldDB" id="A0A067W2Y3"/>
<dbReference type="SUPFAM" id="SSF74653">
    <property type="entry name" value="TolA/TonB C-terminal domain"/>
    <property type="match status" value="1"/>
</dbReference>
<evidence type="ECO:0000313" key="8">
    <source>
        <dbReference type="Proteomes" id="UP000027336"/>
    </source>
</evidence>
<keyword evidence="2 5" id="KW-0812">Transmembrane</keyword>
<protein>
    <submittedName>
        <fullName evidence="7">TonB family domain-containing protein</fullName>
    </submittedName>
</protein>
<feature type="domain" description="TonB C-terminal" evidence="6">
    <location>
        <begin position="176"/>
        <end position="263"/>
    </location>
</feature>